<name>A0A0A3YL53_9GAMM</name>
<dbReference type="Proteomes" id="UP000030351">
    <property type="component" value="Unassembled WGS sequence"/>
</dbReference>
<protein>
    <submittedName>
        <fullName evidence="1">Tail protein</fullName>
    </submittedName>
</protein>
<keyword evidence="2" id="KW-1185">Reference proteome</keyword>
<dbReference type="OrthoDB" id="8607203at2"/>
<dbReference type="eggNOG" id="COG4718">
    <property type="taxonomic scope" value="Bacteria"/>
</dbReference>
<gene>
    <name evidence="1" type="ORF">NG99_26160</name>
</gene>
<proteinExistence type="predicted"/>
<evidence type="ECO:0000313" key="2">
    <source>
        <dbReference type="Proteomes" id="UP000030351"/>
    </source>
</evidence>
<comment type="caution">
    <text evidence="1">The sequence shown here is derived from an EMBL/GenBank/DDBJ whole genome shotgun (WGS) entry which is preliminary data.</text>
</comment>
<sequence>MATDTFTWAARINSSEQLNVSTNQAQFGDGYKQISSNGINMAAETWSLTCNGVAADMGPLRVFLREHVISSFWWVNPWGEKKLYRVKSDSVNSKFINGGFVEITFTFEQAFAP</sequence>
<dbReference type="InterPro" id="IPR010265">
    <property type="entry name" value="Phage_lambda_TipM"/>
</dbReference>
<dbReference type="Pfam" id="PF05939">
    <property type="entry name" value="Phage_min_tail"/>
    <property type="match status" value="1"/>
</dbReference>
<dbReference type="EMBL" id="JRUQ01000105">
    <property type="protein sequence ID" value="KGT86249.1"/>
    <property type="molecule type" value="Genomic_DNA"/>
</dbReference>
<dbReference type="RefSeq" id="WP_034899552.1">
    <property type="nucleotide sequence ID" value="NZ_JRUQ01000105.1"/>
</dbReference>
<dbReference type="STRING" id="371042.NG99_26160"/>
<accession>A0A0A3YL53</accession>
<evidence type="ECO:0000313" key="1">
    <source>
        <dbReference type="EMBL" id="KGT86249.1"/>
    </source>
</evidence>
<reference evidence="1 2" key="1">
    <citation type="submission" date="2014-10" db="EMBL/GenBank/DDBJ databases">
        <title>Genome sequence of Erwinia typographi M043b.</title>
        <authorList>
            <person name="Chan K.-G."/>
            <person name="Tan W.-S."/>
        </authorList>
    </citation>
    <scope>NUCLEOTIDE SEQUENCE [LARGE SCALE GENOMIC DNA]</scope>
    <source>
        <strain evidence="1 2">M043b</strain>
    </source>
</reference>
<organism evidence="1 2">
    <name type="scientific">Erwinia typographi</name>
    <dbReference type="NCBI Taxonomy" id="371042"/>
    <lineage>
        <taxon>Bacteria</taxon>
        <taxon>Pseudomonadati</taxon>
        <taxon>Pseudomonadota</taxon>
        <taxon>Gammaproteobacteria</taxon>
        <taxon>Enterobacterales</taxon>
        <taxon>Erwiniaceae</taxon>
        <taxon>Erwinia</taxon>
    </lineage>
</organism>
<dbReference type="AlphaFoldDB" id="A0A0A3YL53"/>